<keyword evidence="2" id="KW-0472">Membrane</keyword>
<dbReference type="Proteomes" id="UP000092445">
    <property type="component" value="Unassembled WGS sequence"/>
</dbReference>
<evidence type="ECO:0000313" key="3">
    <source>
        <dbReference type="EnsemblMetazoa" id="GPAI032466-PA"/>
    </source>
</evidence>
<name>A0A1B0A2H9_GLOPL</name>
<dbReference type="EnsemblMetazoa" id="GPAI032466-RA">
    <property type="protein sequence ID" value="GPAI032466-PA"/>
    <property type="gene ID" value="GPAI032466"/>
</dbReference>
<organism evidence="3 4">
    <name type="scientific">Glossina pallidipes</name>
    <name type="common">Tsetse fly</name>
    <dbReference type="NCBI Taxonomy" id="7398"/>
    <lineage>
        <taxon>Eukaryota</taxon>
        <taxon>Metazoa</taxon>
        <taxon>Ecdysozoa</taxon>
        <taxon>Arthropoda</taxon>
        <taxon>Hexapoda</taxon>
        <taxon>Insecta</taxon>
        <taxon>Pterygota</taxon>
        <taxon>Neoptera</taxon>
        <taxon>Endopterygota</taxon>
        <taxon>Diptera</taxon>
        <taxon>Brachycera</taxon>
        <taxon>Muscomorpha</taxon>
        <taxon>Hippoboscoidea</taxon>
        <taxon>Glossinidae</taxon>
        <taxon>Glossina</taxon>
    </lineage>
</organism>
<reference evidence="4" key="1">
    <citation type="submission" date="2014-03" db="EMBL/GenBank/DDBJ databases">
        <authorList>
            <person name="Aksoy S."/>
            <person name="Warren W."/>
            <person name="Wilson R.K."/>
        </authorList>
    </citation>
    <scope>NUCLEOTIDE SEQUENCE [LARGE SCALE GENOMIC DNA]</scope>
    <source>
        <strain evidence="4">IAEA</strain>
    </source>
</reference>
<dbReference type="VEuPathDB" id="VectorBase:GPAI032466"/>
<protein>
    <submittedName>
        <fullName evidence="3">Uncharacterized protein</fullName>
    </submittedName>
</protein>
<evidence type="ECO:0000313" key="4">
    <source>
        <dbReference type="Proteomes" id="UP000092445"/>
    </source>
</evidence>
<reference evidence="3" key="2">
    <citation type="submission" date="2020-05" db="UniProtKB">
        <authorList>
            <consortium name="EnsemblMetazoa"/>
        </authorList>
    </citation>
    <scope>IDENTIFICATION</scope>
    <source>
        <strain evidence="3">IAEA</strain>
    </source>
</reference>
<feature type="transmembrane region" description="Helical" evidence="2">
    <location>
        <begin position="77"/>
        <end position="96"/>
    </location>
</feature>
<proteinExistence type="predicted"/>
<dbReference type="AlphaFoldDB" id="A0A1B0A2H9"/>
<accession>A0A1B0A2H9</accession>
<feature type="region of interest" description="Disordered" evidence="1">
    <location>
        <begin position="308"/>
        <end position="349"/>
    </location>
</feature>
<evidence type="ECO:0000256" key="1">
    <source>
        <dbReference type="SAM" id="MobiDB-lite"/>
    </source>
</evidence>
<keyword evidence="2" id="KW-1133">Transmembrane helix</keyword>
<feature type="compositionally biased region" description="Basic and acidic residues" evidence="1">
    <location>
        <begin position="325"/>
        <end position="340"/>
    </location>
</feature>
<keyword evidence="2" id="KW-0812">Transmembrane</keyword>
<keyword evidence="4" id="KW-1185">Reference proteome</keyword>
<feature type="transmembrane region" description="Helical" evidence="2">
    <location>
        <begin position="20"/>
        <end position="40"/>
    </location>
</feature>
<evidence type="ECO:0000256" key="2">
    <source>
        <dbReference type="SAM" id="Phobius"/>
    </source>
</evidence>
<sequence>MFALVTTLHPTYLPLPPLSIHLIIRLFICHIFKHFFFLLFWGNYCVHATFSFELEICLFLFLLCLLVLGVFDITFCLSLWMLLCMIVSILGIKIWWFKRRSSLEQAAKENESTVEGGTNVTAPLLSSRRRNKWIFSKDKRYSQQISHSAAEIQGIFRIRQDENFSIQNSPTELLPIHARKLSNSAPSLLSQEQILPHPLSGGTLYDSASASTSRTSEKPAQGAFLICEEFNRPLTQPKVLASSSEIGPCNRNEGCINSNEKVVARQENRNSSIKCKEIDSQVQYIYDLQMLTDLKNCKENLSAKAQEKKCTTTSDSASNAVDARPLQEEPILKNGERPESTKTPTEGCPANFQRYQLNEGWDLLKDSHIFRDLGRLENKSHDFYDSVPTSQEKISNPSLKFSDNRKSLQMNVKCVDDLKEKSPSNFIWPTQFRAKDVHKMIAKRLSKYSFINVNKTKTNSQFNASNKKELEYHVQKGFTENLTLGNASLSNTVMSASDNNKGVNHSIRCHEHCSKPEHSANPSSIGCEQHRKLINHEGDADIFQNAPLGSNRSTIRHVTFENPSNLSDENNSENSACNVAIKARRPTGYELSDRDTRDLTEFATFNNLLTIPGNRHQPYDYCSSPHTDSIGNVERNLLEIADSEDFLNFELEKKSLSGLISKDARYGACSDMESSNQLKKSKDQHVAFNVFEEFEINRKSRNSALSKRRPTGLEEGENLHYLRGAFELHNNVPLKNLSFDFVQNSSDSKSLGLKDFNKYQNLSHDEYQLSQKSLLQHTPIHLYQDKKQSSARLGSASCKASEKMSYTKHDSNSLISNRDNNDYDDRHLWGQFGENIHEDFVKNIEEEFSKIRHSYVYSKNNCPDIETISQMQQPASYGKTNDEEDSDSFEKLEQQLDCLRKSLKSKEKEAKDFRPLIRKEFHISEGTSDKNKLRKSRVTFDMSDDEYDVLQEKPDQPDDQASMKTGLQQTRLSLIKLNYNEEAEDSWSAIRKYRNLTEELRSNDAEDRNEHMIENKMASVDTSRESSYRNPLAQLKRDQSYEDDLEVENLKLNSIKSPITAPRDAREYRQEIINLEVRHNANESSEA</sequence>